<evidence type="ECO:0000313" key="4">
    <source>
        <dbReference type="EMBL" id="RFU85693.1"/>
    </source>
</evidence>
<keyword evidence="5" id="KW-1185">Reference proteome</keyword>
<dbReference type="PROSITE" id="PS51257">
    <property type="entry name" value="PROKAR_LIPOPROTEIN"/>
    <property type="match status" value="1"/>
</dbReference>
<evidence type="ECO:0000256" key="2">
    <source>
        <dbReference type="SAM" id="SignalP"/>
    </source>
</evidence>
<dbReference type="PANTHER" id="PTHR24094:SF15">
    <property type="entry name" value="AMP-DEPENDENT SYNTHETASE_LIGASE DOMAIN-CONTAINING PROTEIN-RELATED"/>
    <property type="match status" value="1"/>
</dbReference>
<protein>
    <submittedName>
        <fullName evidence="4">HNH endonuclease</fullName>
    </submittedName>
</protein>
<accession>A0A372M5F7</accession>
<comment type="caution">
    <text evidence="4">The sequence shown here is derived from an EMBL/GenBank/DDBJ whole genome shotgun (WGS) entry which is preliminary data.</text>
</comment>
<gene>
    <name evidence="4" type="ORF">DY218_16030</name>
</gene>
<evidence type="ECO:0000313" key="5">
    <source>
        <dbReference type="Proteomes" id="UP000263094"/>
    </source>
</evidence>
<sequence length="243" mass="26332">MVRQQVRWQWISGAAAVLAVVAGCTAGQDGAAPGAGDGKPSASDSPAEGAGGGPAEGTTTLPGMPSAQRARSQLDALRVAEQASMTGYSRAKFPHWAEQGERCDTRETILERDGEDVRQNDECRAVSGTWVSVYDDKSFTDSGDLDIDHMVPLANAWRSGARDWPQERRKAFANDLTHPQLLAVSAASNRSKGDQGPDEWQPPARTYWCLYARAWTSVKSTYELTVTQEEKNKLGEMLDTCPS</sequence>
<dbReference type="RefSeq" id="WP_128556706.1">
    <property type="nucleotide sequence ID" value="NZ_QUAK01000087.1"/>
</dbReference>
<dbReference type="EMBL" id="QUAK01000087">
    <property type="protein sequence ID" value="RFU85693.1"/>
    <property type="molecule type" value="Genomic_DNA"/>
</dbReference>
<dbReference type="GO" id="GO:0004519">
    <property type="term" value="F:endonuclease activity"/>
    <property type="evidence" value="ECO:0007669"/>
    <property type="project" value="UniProtKB-KW"/>
</dbReference>
<dbReference type="AlphaFoldDB" id="A0A372M5F7"/>
<dbReference type="OrthoDB" id="5196645at2"/>
<dbReference type="Pfam" id="PF07510">
    <property type="entry name" value="GmrSD_C"/>
    <property type="match status" value="1"/>
</dbReference>
<keyword evidence="4" id="KW-0378">Hydrolase</keyword>
<name>A0A372M5F7_9ACTN</name>
<feature type="region of interest" description="Disordered" evidence="1">
    <location>
        <begin position="29"/>
        <end position="71"/>
    </location>
</feature>
<keyword evidence="4" id="KW-0255">Endonuclease</keyword>
<dbReference type="PANTHER" id="PTHR24094">
    <property type="entry name" value="SECRETED PROTEIN"/>
    <property type="match status" value="1"/>
</dbReference>
<feature type="chain" id="PRO_5017059263" evidence="2">
    <location>
        <begin position="32"/>
        <end position="243"/>
    </location>
</feature>
<evidence type="ECO:0000256" key="1">
    <source>
        <dbReference type="SAM" id="MobiDB-lite"/>
    </source>
</evidence>
<keyword evidence="2" id="KW-0732">Signal</keyword>
<dbReference type="Proteomes" id="UP000263094">
    <property type="component" value="Unassembled WGS sequence"/>
</dbReference>
<proteinExistence type="predicted"/>
<feature type="compositionally biased region" description="Low complexity" evidence="1">
    <location>
        <begin position="29"/>
        <end position="48"/>
    </location>
</feature>
<evidence type="ECO:0000259" key="3">
    <source>
        <dbReference type="Pfam" id="PF07510"/>
    </source>
</evidence>
<organism evidence="4 5">
    <name type="scientific">Streptomyces triticagri</name>
    <dbReference type="NCBI Taxonomy" id="2293568"/>
    <lineage>
        <taxon>Bacteria</taxon>
        <taxon>Bacillati</taxon>
        <taxon>Actinomycetota</taxon>
        <taxon>Actinomycetes</taxon>
        <taxon>Kitasatosporales</taxon>
        <taxon>Streptomycetaceae</taxon>
        <taxon>Streptomyces</taxon>
    </lineage>
</organism>
<feature type="signal peptide" evidence="2">
    <location>
        <begin position="1"/>
        <end position="31"/>
    </location>
</feature>
<reference evidence="4 5" key="1">
    <citation type="submission" date="2018-08" db="EMBL/GenBank/DDBJ databases">
        <title>Isolation, diversity and antifungal activity of Actinobacteria from wheat.</title>
        <authorList>
            <person name="Han C."/>
        </authorList>
    </citation>
    <scope>NUCLEOTIDE SEQUENCE [LARGE SCALE GENOMIC DNA]</scope>
    <source>
        <strain evidence="4 5">NEAU-YY421</strain>
    </source>
</reference>
<dbReference type="InterPro" id="IPR011089">
    <property type="entry name" value="GmrSD_C"/>
</dbReference>
<feature type="domain" description="GmrSD restriction endonucleases C-terminal" evidence="3">
    <location>
        <begin position="129"/>
        <end position="236"/>
    </location>
</feature>
<keyword evidence="4" id="KW-0540">Nuclease</keyword>